<comment type="caution">
    <text evidence="4">The sequence shown here is derived from an EMBL/GenBank/DDBJ whole genome shotgun (WGS) entry which is preliminary data.</text>
</comment>
<feature type="compositionally biased region" description="Low complexity" evidence="2">
    <location>
        <begin position="264"/>
        <end position="279"/>
    </location>
</feature>
<feature type="transmembrane region" description="Helical" evidence="3">
    <location>
        <begin position="1718"/>
        <end position="1741"/>
    </location>
</feature>
<feature type="region of interest" description="Disordered" evidence="2">
    <location>
        <begin position="1198"/>
        <end position="1272"/>
    </location>
</feature>
<feature type="region of interest" description="Disordered" evidence="2">
    <location>
        <begin position="1609"/>
        <end position="1649"/>
    </location>
</feature>
<feature type="region of interest" description="Disordered" evidence="2">
    <location>
        <begin position="208"/>
        <end position="328"/>
    </location>
</feature>
<feature type="coiled-coil region" evidence="1">
    <location>
        <begin position="85"/>
        <end position="112"/>
    </location>
</feature>
<evidence type="ECO:0000256" key="2">
    <source>
        <dbReference type="SAM" id="MobiDB-lite"/>
    </source>
</evidence>
<feature type="region of interest" description="Disordered" evidence="2">
    <location>
        <begin position="25"/>
        <end position="78"/>
    </location>
</feature>
<dbReference type="SUPFAM" id="SSF56219">
    <property type="entry name" value="DNase I-like"/>
    <property type="match status" value="1"/>
</dbReference>
<organism evidence="4 5">
    <name type="scientific">Symbiodinium microadriaticum</name>
    <name type="common">Dinoflagellate</name>
    <name type="synonym">Zooxanthella microadriatica</name>
    <dbReference type="NCBI Taxonomy" id="2951"/>
    <lineage>
        <taxon>Eukaryota</taxon>
        <taxon>Sar</taxon>
        <taxon>Alveolata</taxon>
        <taxon>Dinophyceae</taxon>
        <taxon>Suessiales</taxon>
        <taxon>Symbiodiniaceae</taxon>
        <taxon>Symbiodinium</taxon>
    </lineage>
</organism>
<dbReference type="OrthoDB" id="409708at2759"/>
<keyword evidence="1" id="KW-0175">Coiled coil</keyword>
<dbReference type="InterPro" id="IPR036691">
    <property type="entry name" value="Endo/exonu/phosph_ase_sf"/>
</dbReference>
<reference evidence="4 5" key="1">
    <citation type="submission" date="2016-02" db="EMBL/GenBank/DDBJ databases">
        <title>Genome analysis of coral dinoflagellate symbionts highlights evolutionary adaptations to a symbiotic lifestyle.</title>
        <authorList>
            <person name="Aranda M."/>
            <person name="Li Y."/>
            <person name="Liew Y.J."/>
            <person name="Baumgarten S."/>
            <person name="Simakov O."/>
            <person name="Wilson M."/>
            <person name="Piel J."/>
            <person name="Ashoor H."/>
            <person name="Bougouffa S."/>
            <person name="Bajic V.B."/>
            <person name="Ryu T."/>
            <person name="Ravasi T."/>
            <person name="Bayer T."/>
            <person name="Micklem G."/>
            <person name="Kim H."/>
            <person name="Bhak J."/>
            <person name="Lajeunesse T.C."/>
            <person name="Voolstra C.R."/>
        </authorList>
    </citation>
    <scope>NUCLEOTIDE SEQUENCE [LARGE SCALE GENOMIC DNA]</scope>
    <source>
        <strain evidence="4 5">CCMP2467</strain>
    </source>
</reference>
<evidence type="ECO:0000313" key="4">
    <source>
        <dbReference type="EMBL" id="OLQ06019.1"/>
    </source>
</evidence>
<evidence type="ECO:0000256" key="3">
    <source>
        <dbReference type="SAM" id="Phobius"/>
    </source>
</evidence>
<feature type="compositionally biased region" description="Low complexity" evidence="2">
    <location>
        <begin position="1632"/>
        <end position="1645"/>
    </location>
</feature>
<protein>
    <submittedName>
        <fullName evidence="4">Uncharacterized protein</fullName>
    </submittedName>
</protein>
<sequence length="2805" mass="305113">MGKNDQWDHGSSGYQYWRGSYNVTTKLPWRQPGKGKEKGRDREADAAPGGGFPAYDSRPLPKGLAKQGRTEFATPDPGTELLPSLQKALNVARKAENRLQKLMNERSVMEELWKRYLVDHKAAYLREKARHLKAMEASERDIELAKAGQLEAREGVRETVLREMSTGQAAIEHATDMEWDSMIQGWEEEQRGQIYGVLRRAMQDEISSAVGQRGESTLGQPMSPTEMTNRGAAPAATVEHPPAADHHLSRSPGTPARADPYMPSSPLTTLPTTSPVVTPGERRTSPIHPGQRDPGQVRQMTSEGPPRKDIKAATSAPSQVANVNPPGVNLADKLQARRTAMEPFGRPVRAEHPEDPPGPPGLTPPTGPTEAELAIEATRRQIAQERVANEAHFQHPALLHAEIVDDDVDLTPEVLETGLGQCTYALLGLWCGCGSAKYVHRSLWGTSPGNRLSGWMAGRLLRPYEIPVEELVTYVGPPVPRPGTQHLTLPDDDSALLWVHVFDEAWDGRPHLNVAGDQSGTDSWLGCLIYTPYVRAVPVAVRCKHYHQLHHCLAVVLDSAPHADPYTYNVCIPTKPQLHSGMCTFLRFPSTARGGDTRPIAAVLVDLSCAGGHCYASYMSRVTEYEDFMDFIYSQIRDDDQLVVYVGDSQSPLPPGRPLQLQDGDVISVRRPSYLHVPTAAEIVADRAGWIPPHHVPAPSRGEGVLVQYQDNQFFMQPYRHSDSTVVEAISQRIGKPATDLTTCCFRTPDLELQGEWCGHVVMVVDLPSEQTTAPRRSRRRDAFILCDLRPLGQRMKVIHCHTPVLHLPSVAALHNVHVPPNTKLAAVGGNVQGDEIRMEGHCVLTFYLEPSSSDEEEAPGPAPGGRELAEIEPETPYPAQPPRLQVQHPGQDLEEVIEEGRVEATCLIFAPGYIPDIVTAHLPIPCSVNQAVMHFVRSRDQGQADCFDQVFPASPQPASNLAVLVAFPSWVQDKIVVLFNCLAVNKPLDDDQWVTLRSGMTICCVPRGQGPVPGWNLDDMLQDPTEWEQDPAIPGPPPAPGNHYLVLTDAMPYLFKVTPGRRRYLKQDMAQLLQCNSHALTLLPTTPRVIDCIGFGLPTWTVLVATEQLQVLPCPPARQPERRIVLVLDCRAILMDFQWRLLHQPTIAAQTLADQFADRCPASHLVVFRGTDMHHTDEGYILHVSHGQVIKVEFVEESEAGTSSDDNSVDHPGSDASMHTAEVPPASDAEASVPHSPTALSAEAEVEVARSRSPRGSPAAQDQDHASNPPEDARHRMCVFGILAPGFATETVTVSLPTPALMQETVRLVQIGRAASYAHALPLLSAVRHQPTDQWGLFIATPIWGYNGAVVCIDMTSSWNRIFAVCLPVHAHRHRILAAAGLSAAADVDLFLNGDCLVSDSADLRDGDCLTVVWSGFGPSPRRELKDLLATPWTTAAAPAFPNDHEDDHYILVGIDGCKLFTLLPQRSFYYRADIASRIGCAPSELMLVPGKPLPTDATMHGFSCRNALASLSIGHMPAVHTLCVCLVDARRLMLDWQIVATPGGWLHAPTVLAACGSHLPDSWVAYIVGLPAEQEWVSYDAGEVFQVAGRPTTTALQPEADCSLQAPEVAGADPSPCPSEEHSTREGPAAREVAAPSSSPPASHGNTCSYSGDALSGSPHALHRACHPSASAIPGCHVAPPPTAQAAKCRGFLPQEFQRSGTSLCTSGLSGRLGKAALSLIGMCFVIAVCYVVHCLVFCATANQSPASGTLPQLAGLLAVGPILQTHRHFPMFCLVAVVLASSTTAAATGASHPPEASMKIALGGRIGTTLSASFRQPAAQLTALHMRMIPTPCRNAPPRVAVEDNPNPLMTLLEESLQQKDCPAMFLAATLLDTLTEHFAESHSARFPSESDELLEAVATRPTLCLDKLVPSGSASDGTFTHDPELPPRLGTPPLLVLQPIGQSFLQTGPVDDQAFFGATPLGFSWRNLGQLLDFNPEPRPWSAFYKTEHPKNRQLPAAMQQLREDSHSDCVFCYTDGSFYPATASSPAGMGWACIFVDANVGHCAPRRMLVRLQHGTFRLLIASLHAPHRGWDKQYLGEWWRETQALLHRYGQLAQTILAGDLNASVGSRTSAHIGSVAAEEEDCPGEFWHQALQAMSCFLPCSFEDIQQGPTATYYQKRNGHACRPDMIGIPCAWRNGHITAWIAPELHVAMAHQDHYATCARVSLRLRLPGQTKPTARKRIPANLMTDPAQQAAVRAVLHTAPPVSWSTSAHAHAAILVKHLQEGYLPFGMEARCLPGTYFHLRPTPPLCMDAPRKAIYAALALRYRLAKECRALRSACRADRDFYASELARQVAFNPSSDVFSALHKLLCHKRKKPFAPEPLPRLLDAKGEVCLNAEDAHQRWREHFGAMEGGTVTDFRSLPQNILAAHPDPSAWPAPACAAQLPSLADLQKVMVCSKPGKAPGPDGLPGALLKYHAQDMSVLTYPLLLKLALRGCESIGFKGGLAVKFWKGKGSKQEASSYRQILLMSNLAKSIHQALRPALRDLFSESTPSLQLGGKPGCSVVYGAHVTRSFLRWQATLHNSCFVLFTDIASAFYSVVRQLVAKAPTSANPPILDGAGLSHDDLEALRGHLERDSALTTLGASSWLEAISQQLTQDTWFLLQHDQFPVVTSKGTRPGSSWADLLFAFVVKKITDRRDALLDADEPKAVVPLVPADCAKTLQPCDLGKGTRPLTDLTWADDIATMRVVPSASQLLVGVKTTVGASCDSFSEHGFPLSYGPRKTAVLAQPAGTGAKNARRAMFGHRGQGQLNYGHCSV</sequence>
<feature type="compositionally biased region" description="Basic and acidic residues" evidence="2">
    <location>
        <begin position="1621"/>
        <end position="1631"/>
    </location>
</feature>
<evidence type="ECO:0000313" key="5">
    <source>
        <dbReference type="Proteomes" id="UP000186817"/>
    </source>
</evidence>
<feature type="compositionally biased region" description="Pro residues" evidence="2">
    <location>
        <begin position="356"/>
        <end position="367"/>
    </location>
</feature>
<keyword evidence="3" id="KW-1133">Transmembrane helix</keyword>
<keyword evidence="3" id="KW-0812">Transmembrane</keyword>
<name>A0A1Q9EF37_SYMMI</name>
<dbReference type="Proteomes" id="UP000186817">
    <property type="component" value="Unassembled WGS sequence"/>
</dbReference>
<feature type="compositionally biased region" description="Polar residues" evidence="2">
    <location>
        <begin position="208"/>
        <end position="228"/>
    </location>
</feature>
<feature type="compositionally biased region" description="Basic and acidic residues" evidence="2">
    <location>
        <begin position="34"/>
        <end position="45"/>
    </location>
</feature>
<feature type="transmembrane region" description="Helical" evidence="3">
    <location>
        <begin position="1774"/>
        <end position="1793"/>
    </location>
</feature>
<accession>A0A1Q9EF37</accession>
<feature type="region of interest" description="Disordered" evidence="2">
    <location>
        <begin position="852"/>
        <end position="891"/>
    </location>
</feature>
<evidence type="ECO:0000256" key="1">
    <source>
        <dbReference type="SAM" id="Coils"/>
    </source>
</evidence>
<dbReference type="Gene3D" id="3.60.10.10">
    <property type="entry name" value="Endonuclease/exonuclease/phosphatase"/>
    <property type="match status" value="1"/>
</dbReference>
<dbReference type="EMBL" id="LSRX01000170">
    <property type="protein sequence ID" value="OLQ06019.1"/>
    <property type="molecule type" value="Genomic_DNA"/>
</dbReference>
<proteinExistence type="predicted"/>
<keyword evidence="5" id="KW-1185">Reference proteome</keyword>
<gene>
    <name evidence="4" type="ORF">AK812_SmicGene10736</name>
</gene>
<keyword evidence="3" id="KW-0472">Membrane</keyword>
<feature type="region of interest" description="Disordered" evidence="2">
    <location>
        <begin position="347"/>
        <end position="369"/>
    </location>
</feature>